<dbReference type="GO" id="GO:0008374">
    <property type="term" value="F:O-acyltransferase activity"/>
    <property type="evidence" value="ECO:0007669"/>
    <property type="project" value="InterPro"/>
</dbReference>
<dbReference type="PANTHER" id="PTHR11440">
    <property type="entry name" value="LECITHIN-CHOLESTEROL ACYLTRANSFERASE-RELATED"/>
    <property type="match status" value="1"/>
</dbReference>
<dbReference type="InterPro" id="IPR003386">
    <property type="entry name" value="LACT/PDAT_acylTrfase"/>
</dbReference>
<dbReference type="Gene3D" id="3.40.50.1820">
    <property type="entry name" value="alpha/beta hydrolase"/>
    <property type="match status" value="1"/>
</dbReference>
<gene>
    <name evidence="1" type="ORF">CDL15_Pgr024793</name>
</gene>
<sequence length="493" mass="55585">MAVLLEDIIQSVELWLKLIRKPQPYVDPNLDPVLLVPGIAGSILQAVDASNGREERVWVRIFGADYKFRTKLWSRFDPSTGKTVSLDPKTNIRVPDERYGLHAIDVLDPDMVIGRDCVCYYHDMIVEMIKWGFQEGKTLFGFGYDFRQSNRFHETLERLAAKVEFIYNASGGKKINIISHSMGGLLVKCFMCLHSDIFEKYVKSWVAIAAPFQGAPGYVTSTFLNGMSFVDGWEQNFFISKWSMHQLLIECPSIYELMACPNFHWQHMPVLEIWREKQDTDGDSHIVLESFTPSESTYIFQEALSDNTASNNMHGNDSDWVGVPGDCYGSEEMPVTELQEMQFCLPTYVCVDGDGTVPAESARGDGLKAEARVGVPGEHRGILCDHHVFRILKHWLNADSDPYYNPLNDYVILPTTFKMDSLQEKGVSVTSLKEEWEIISPDDNETDRKPCMGTISLSDQSLGAEARATLIVHPQSEGKQQVQLNAISVSVDA</sequence>
<dbReference type="EMBL" id="MTKT01004026">
    <property type="protein sequence ID" value="OWM72741.1"/>
    <property type="molecule type" value="Genomic_DNA"/>
</dbReference>
<comment type="caution">
    <text evidence="1">The sequence shown here is derived from an EMBL/GenBank/DDBJ whole genome shotgun (WGS) entry which is preliminary data.</text>
</comment>
<dbReference type="AlphaFoldDB" id="A0A218WKH2"/>
<reference evidence="2" key="1">
    <citation type="journal article" date="2017" name="Plant J.">
        <title>The pomegranate (Punica granatum L.) genome and the genomics of punicalagin biosynthesis.</title>
        <authorList>
            <person name="Qin G."/>
            <person name="Xu C."/>
            <person name="Ming R."/>
            <person name="Tang H."/>
            <person name="Guyot R."/>
            <person name="Kramer E.M."/>
            <person name="Hu Y."/>
            <person name="Yi X."/>
            <person name="Qi Y."/>
            <person name="Xu X."/>
            <person name="Gao Z."/>
            <person name="Pan H."/>
            <person name="Jian J."/>
            <person name="Tian Y."/>
            <person name="Yue Z."/>
            <person name="Xu Y."/>
        </authorList>
    </citation>
    <scope>NUCLEOTIDE SEQUENCE [LARGE SCALE GENOMIC DNA]</scope>
    <source>
        <strain evidence="2">cv. Dabenzi</strain>
    </source>
</reference>
<dbReference type="SUPFAM" id="SSF53474">
    <property type="entry name" value="alpha/beta-Hydrolases"/>
    <property type="match status" value="1"/>
</dbReference>
<dbReference type="GO" id="GO:0006629">
    <property type="term" value="P:lipid metabolic process"/>
    <property type="evidence" value="ECO:0007669"/>
    <property type="project" value="InterPro"/>
</dbReference>
<protein>
    <recommendedName>
        <fullName evidence="3">Lecithin-cholesterol acyltransferase-like 4</fullName>
    </recommendedName>
</protein>
<dbReference type="Proteomes" id="UP000197138">
    <property type="component" value="Unassembled WGS sequence"/>
</dbReference>
<accession>A0A218WKH2</accession>
<proteinExistence type="predicted"/>
<evidence type="ECO:0000313" key="1">
    <source>
        <dbReference type="EMBL" id="OWM72741.1"/>
    </source>
</evidence>
<dbReference type="InterPro" id="IPR029058">
    <property type="entry name" value="AB_hydrolase_fold"/>
</dbReference>
<dbReference type="Pfam" id="PF02450">
    <property type="entry name" value="LCAT"/>
    <property type="match status" value="1"/>
</dbReference>
<organism evidence="1 2">
    <name type="scientific">Punica granatum</name>
    <name type="common">Pomegranate</name>
    <dbReference type="NCBI Taxonomy" id="22663"/>
    <lineage>
        <taxon>Eukaryota</taxon>
        <taxon>Viridiplantae</taxon>
        <taxon>Streptophyta</taxon>
        <taxon>Embryophyta</taxon>
        <taxon>Tracheophyta</taxon>
        <taxon>Spermatophyta</taxon>
        <taxon>Magnoliopsida</taxon>
        <taxon>eudicotyledons</taxon>
        <taxon>Gunneridae</taxon>
        <taxon>Pentapetalae</taxon>
        <taxon>rosids</taxon>
        <taxon>malvids</taxon>
        <taxon>Myrtales</taxon>
        <taxon>Lythraceae</taxon>
        <taxon>Punica</taxon>
    </lineage>
</organism>
<evidence type="ECO:0000313" key="2">
    <source>
        <dbReference type="Proteomes" id="UP000197138"/>
    </source>
</evidence>
<evidence type="ECO:0008006" key="3">
    <source>
        <dbReference type="Google" id="ProtNLM"/>
    </source>
</evidence>
<name>A0A218WKH2_PUNGR</name>